<proteinExistence type="inferred from homology"/>
<feature type="active site" description="Involved in ionization of N3 of dUMP, leading to its activation" evidence="1">
    <location>
        <position position="185"/>
    </location>
</feature>
<dbReference type="EMBL" id="JYNY01000032">
    <property type="protein sequence ID" value="KJJ85984.1"/>
    <property type="molecule type" value="Genomic_DNA"/>
</dbReference>
<feature type="binding site" evidence="1">
    <location>
        <position position="64"/>
    </location>
    <ligand>
        <name>FAD</name>
        <dbReference type="ChEBI" id="CHEBI:57692"/>
        <note>ligand shared between neighboring subunits</note>
    </ligand>
</feature>
<sequence length="244" mass="27849">MPETTLNVKLLSKTNNALSVIYSATRQCYSASFSGDIFDKTLPEKSKKDISDFISGVVRRGHESPLEHVSFTFAIEGVSRALTHQLVRHRIASYSQQSQRYVKADNFAYIIPPSFQKNETIKSKFINTMNSLQNTYNELLKLLEKEGIKGENANQDARFILPQAIETKIVVTMNARELKHFFCERCCARSQWEIRALAYEMLKICKKELPEIFDSLGAKCELLKFCPEGEKSTCGKYPVRTKTI</sequence>
<dbReference type="Gene3D" id="3.30.1360.170">
    <property type="match status" value="1"/>
</dbReference>
<dbReference type="InterPro" id="IPR036098">
    <property type="entry name" value="Thymidylate_synthase_ThyX_sf"/>
</dbReference>
<keyword evidence="1" id="KW-0545">Nucleotide biosynthesis</keyword>
<dbReference type="GO" id="GO:0050660">
    <property type="term" value="F:flavin adenine dinucleotide binding"/>
    <property type="evidence" value="ECO:0007669"/>
    <property type="project" value="UniProtKB-UniRule"/>
</dbReference>
<dbReference type="SUPFAM" id="SSF69796">
    <property type="entry name" value="Thymidylate synthase-complementing protein Thy1"/>
    <property type="match status" value="1"/>
</dbReference>
<protein>
    <recommendedName>
        <fullName evidence="1">Flavin-dependent thymidylate synthase</fullName>
        <shortName evidence="1">FDTS</shortName>
        <ecNumber evidence="1">2.1.1.148</ecNumber>
    </recommendedName>
    <alternativeName>
        <fullName evidence="1">FAD-dependent thymidylate synthase</fullName>
    </alternativeName>
    <alternativeName>
        <fullName evidence="1">Thymidylate synthase ThyX</fullName>
        <shortName evidence="1">TS</shortName>
        <shortName evidence="1">TSase</shortName>
    </alternativeName>
</protein>
<dbReference type="PANTHER" id="PTHR34934:SF1">
    <property type="entry name" value="FLAVIN-DEPENDENT THYMIDYLATE SYNTHASE"/>
    <property type="match status" value="1"/>
</dbReference>
<keyword evidence="1" id="KW-0521">NADP</keyword>
<keyword evidence="1" id="KW-0808">Transferase</keyword>
<dbReference type="UniPathway" id="UPA00575"/>
<dbReference type="GO" id="GO:0032259">
    <property type="term" value="P:methylation"/>
    <property type="evidence" value="ECO:0007669"/>
    <property type="project" value="UniProtKB-KW"/>
</dbReference>
<feature type="binding site" description="in other chain" evidence="1">
    <location>
        <position position="158"/>
    </location>
    <ligand>
        <name>dUMP</name>
        <dbReference type="ChEBI" id="CHEBI:246422"/>
        <note>ligand shared between dimeric partners</note>
    </ligand>
</feature>
<feature type="binding site" evidence="1">
    <location>
        <begin position="174"/>
        <end position="176"/>
    </location>
    <ligand>
        <name>FAD</name>
        <dbReference type="ChEBI" id="CHEBI:57692"/>
        <note>ligand shared between neighboring subunits</note>
    </ligand>
</feature>
<dbReference type="PANTHER" id="PTHR34934">
    <property type="entry name" value="FLAVIN-DEPENDENT THYMIDYLATE SYNTHASE"/>
    <property type="match status" value="1"/>
</dbReference>
<dbReference type="AlphaFoldDB" id="A0A0F0CVC3"/>
<feature type="binding site" evidence="1">
    <location>
        <position position="180"/>
    </location>
    <ligand>
        <name>FAD</name>
        <dbReference type="ChEBI" id="CHEBI:57692"/>
        <note>ligand shared between neighboring subunits</note>
    </ligand>
</feature>
<keyword evidence="1" id="KW-0489">Methyltransferase</keyword>
<dbReference type="EC" id="2.1.1.148" evidence="1"/>
<dbReference type="InterPro" id="IPR003669">
    <property type="entry name" value="Thymidylate_synthase_ThyX"/>
</dbReference>
<evidence type="ECO:0000256" key="1">
    <source>
        <dbReference type="HAMAP-Rule" id="MF_01408"/>
    </source>
</evidence>
<comment type="similarity">
    <text evidence="1">Belongs to the thymidylate synthase ThyX family.</text>
</comment>
<comment type="function">
    <text evidence="1">Catalyzes the reductive methylation of 2'-deoxyuridine-5'-monophosphate (dUMP) to 2'-deoxythymidine-5'-monophosphate (dTMP) while utilizing 5,10-methylenetetrahydrofolate (mTHF) as the methyl donor, and NADPH and FADH(2) as the reductant.</text>
</comment>
<dbReference type="GO" id="GO:0004799">
    <property type="term" value="F:thymidylate synthase activity"/>
    <property type="evidence" value="ECO:0007669"/>
    <property type="project" value="TreeGrafter"/>
</dbReference>
<dbReference type="HAMAP" id="MF_01408">
    <property type="entry name" value="ThyX"/>
    <property type="match status" value="1"/>
</dbReference>
<keyword evidence="1" id="KW-0285">Flavoprotein</keyword>
<dbReference type="GO" id="GO:0006235">
    <property type="term" value="P:dTTP biosynthetic process"/>
    <property type="evidence" value="ECO:0007669"/>
    <property type="project" value="UniProtKB-UniRule"/>
</dbReference>
<dbReference type="GO" id="GO:0050797">
    <property type="term" value="F:thymidylate synthase (FAD) activity"/>
    <property type="evidence" value="ECO:0007669"/>
    <property type="project" value="UniProtKB-UniRule"/>
</dbReference>
<name>A0A0F0CVC3_9BACT</name>
<keyword evidence="3" id="KW-1185">Reference proteome</keyword>
<feature type="binding site" description="in other chain" evidence="1">
    <location>
        <begin position="96"/>
        <end position="100"/>
    </location>
    <ligand>
        <name>dUMP</name>
        <dbReference type="ChEBI" id="CHEBI:246422"/>
        <note>ligand shared between dimeric partners</note>
    </ligand>
</feature>
<accession>A0A0F0CVC3</accession>
<dbReference type="CDD" id="cd20175">
    <property type="entry name" value="ThyX"/>
    <property type="match status" value="1"/>
</dbReference>
<comment type="pathway">
    <text evidence="1">Pyrimidine metabolism; dTTP biosynthesis.</text>
</comment>
<comment type="cofactor">
    <cofactor evidence="1">
        <name>FAD</name>
        <dbReference type="ChEBI" id="CHEBI:57692"/>
    </cofactor>
    <text evidence="1">Binds 4 FAD per tetramer. Each FAD binding site is formed by three monomers.</text>
</comment>
<comment type="catalytic activity">
    <reaction evidence="1">
        <text>dUMP + (6R)-5,10-methylene-5,6,7,8-tetrahydrofolate + NADPH + H(+) = dTMP + (6S)-5,6,7,8-tetrahydrofolate + NADP(+)</text>
        <dbReference type="Rhea" id="RHEA:29043"/>
        <dbReference type="ChEBI" id="CHEBI:15378"/>
        <dbReference type="ChEBI" id="CHEBI:15636"/>
        <dbReference type="ChEBI" id="CHEBI:57453"/>
        <dbReference type="ChEBI" id="CHEBI:57783"/>
        <dbReference type="ChEBI" id="CHEBI:58349"/>
        <dbReference type="ChEBI" id="CHEBI:63528"/>
        <dbReference type="ChEBI" id="CHEBI:246422"/>
        <dbReference type="EC" id="2.1.1.148"/>
    </reaction>
</comment>
<dbReference type="Pfam" id="PF02511">
    <property type="entry name" value="Thy1"/>
    <property type="match status" value="1"/>
</dbReference>
<evidence type="ECO:0000313" key="2">
    <source>
        <dbReference type="EMBL" id="KJJ85984.1"/>
    </source>
</evidence>
<dbReference type="GO" id="GO:0070402">
    <property type="term" value="F:NADPH binding"/>
    <property type="evidence" value="ECO:0007669"/>
    <property type="project" value="TreeGrafter"/>
</dbReference>
<reference evidence="2 3" key="1">
    <citation type="submission" date="2015-02" db="EMBL/GenBank/DDBJ databases">
        <title>Single-cell genomics of uncultivated deep-branching MTB reveals a conserved set of magnetosome genes.</title>
        <authorList>
            <person name="Kolinko S."/>
            <person name="Richter M."/>
            <person name="Glockner F.O."/>
            <person name="Brachmann A."/>
            <person name="Schuler D."/>
        </authorList>
    </citation>
    <scope>NUCLEOTIDE SEQUENCE [LARGE SCALE GENOMIC DNA]</scope>
    <source>
        <strain evidence="2">SKK-01</strain>
    </source>
</reference>
<comment type="caution">
    <text evidence="2">The sequence shown here is derived from an EMBL/GenBank/DDBJ whole genome shotgun (WGS) entry which is preliminary data.</text>
</comment>
<dbReference type="NCBIfam" id="TIGR02170">
    <property type="entry name" value="thyX"/>
    <property type="match status" value="1"/>
</dbReference>
<evidence type="ECO:0000313" key="3">
    <source>
        <dbReference type="Proteomes" id="UP000033428"/>
    </source>
</evidence>
<dbReference type="PROSITE" id="PS51331">
    <property type="entry name" value="THYX"/>
    <property type="match status" value="1"/>
</dbReference>
<feature type="binding site" evidence="1">
    <location>
        <begin position="85"/>
        <end position="88"/>
    </location>
    <ligand>
        <name>dUMP</name>
        <dbReference type="ChEBI" id="CHEBI:246422"/>
        <note>ligand shared between dimeric partners</note>
    </ligand>
</feature>
<keyword evidence="1" id="KW-0274">FAD</keyword>
<dbReference type="Proteomes" id="UP000033428">
    <property type="component" value="Unassembled WGS sequence"/>
</dbReference>
<organism evidence="2 3">
    <name type="scientific">Candidatus Omnitrophus magneticus</name>
    <dbReference type="NCBI Taxonomy" id="1609969"/>
    <lineage>
        <taxon>Bacteria</taxon>
        <taxon>Pseudomonadati</taxon>
        <taxon>Candidatus Omnitrophota</taxon>
        <taxon>Candidatus Omnitrophus</taxon>
    </lineage>
</organism>
<feature type="binding site" evidence="1">
    <location>
        <begin position="88"/>
        <end position="90"/>
    </location>
    <ligand>
        <name>FAD</name>
        <dbReference type="ChEBI" id="CHEBI:57692"/>
        <note>ligand shared between neighboring subunits</note>
    </ligand>
</feature>
<dbReference type="GO" id="GO:0006231">
    <property type="term" value="P:dTMP biosynthetic process"/>
    <property type="evidence" value="ECO:0007669"/>
    <property type="project" value="UniProtKB-UniRule"/>
</dbReference>
<comment type="subunit">
    <text evidence="1">Homotetramer.</text>
</comment>
<feature type="binding site" evidence="1">
    <location>
        <position position="185"/>
    </location>
    <ligand>
        <name>dUMP</name>
        <dbReference type="ChEBI" id="CHEBI:246422"/>
        <note>ligand shared between dimeric partners</note>
    </ligand>
</feature>
<gene>
    <name evidence="1" type="primary">thyX</name>
    <name evidence="2" type="ORF">OMAG_000168</name>
</gene>
<feature type="binding site" evidence="1">
    <location>
        <position position="96"/>
    </location>
    <ligand>
        <name>FAD</name>
        <dbReference type="ChEBI" id="CHEBI:57692"/>
        <note>ligand shared between neighboring subunits</note>
    </ligand>
</feature>
<dbReference type="PATRIC" id="fig|1609969.3.peg.204"/>